<feature type="domain" description="VOC" evidence="9">
    <location>
        <begin position="5"/>
        <end position="137"/>
    </location>
</feature>
<comment type="cofactor">
    <cofactor evidence="1 8">
        <name>Fe(2+)</name>
        <dbReference type="ChEBI" id="CHEBI:29033"/>
    </cofactor>
</comment>
<dbReference type="OrthoDB" id="9803142at2"/>
<keyword evidence="7 8" id="KW-0408">Iron</keyword>
<dbReference type="InterPro" id="IPR000486">
    <property type="entry name" value="Xdiol_ring_cleave_dOase_1/2"/>
</dbReference>
<reference evidence="10 11" key="1">
    <citation type="submission" date="2018-04" db="EMBL/GenBank/DDBJ databases">
        <title>Pararhodobacter oceanense sp. nov., isolated from marine intertidal sediment.</title>
        <authorList>
            <person name="Wang X.-L."/>
            <person name="Du Z.-J."/>
        </authorList>
    </citation>
    <scope>NUCLEOTIDE SEQUENCE [LARGE SCALE GENOMIC DNA]</scope>
    <source>
        <strain evidence="10 11">AM505</strain>
    </source>
</reference>
<evidence type="ECO:0000256" key="3">
    <source>
        <dbReference type="ARBA" id="ARBA00022723"/>
    </source>
</evidence>
<evidence type="ECO:0000313" key="11">
    <source>
        <dbReference type="Proteomes" id="UP000245911"/>
    </source>
</evidence>
<keyword evidence="5 8" id="KW-0223">Dioxygenase</keyword>
<evidence type="ECO:0000256" key="4">
    <source>
        <dbReference type="ARBA" id="ARBA00022797"/>
    </source>
</evidence>
<dbReference type="Pfam" id="PF00903">
    <property type="entry name" value="Glyoxalase"/>
    <property type="match status" value="1"/>
</dbReference>
<evidence type="ECO:0000256" key="6">
    <source>
        <dbReference type="ARBA" id="ARBA00023002"/>
    </source>
</evidence>
<dbReference type="CDD" id="cd06587">
    <property type="entry name" value="VOC"/>
    <property type="match status" value="1"/>
</dbReference>
<proteinExistence type="inferred from homology"/>
<dbReference type="Gene3D" id="3.10.180.10">
    <property type="entry name" value="2,3-Dihydroxybiphenyl 1,2-Dioxygenase, domain 1"/>
    <property type="match status" value="1"/>
</dbReference>
<dbReference type="PANTHER" id="PTHR21366">
    <property type="entry name" value="GLYOXALASE FAMILY PROTEIN"/>
    <property type="match status" value="1"/>
</dbReference>
<comment type="caution">
    <text evidence="10">The sequence shown here is derived from an EMBL/GenBank/DDBJ whole genome shotgun (WGS) entry which is preliminary data.</text>
</comment>
<dbReference type="PROSITE" id="PS00082">
    <property type="entry name" value="EXTRADIOL_DIOXYGENAS"/>
    <property type="match status" value="1"/>
</dbReference>
<dbReference type="GO" id="GO:0051213">
    <property type="term" value="F:dioxygenase activity"/>
    <property type="evidence" value="ECO:0007669"/>
    <property type="project" value="UniProtKB-KW"/>
</dbReference>
<comment type="similarity">
    <text evidence="2 8">Belongs to the extradiol ring-cleavage dioxygenase family.</text>
</comment>
<dbReference type="InterPro" id="IPR050383">
    <property type="entry name" value="GlyoxalaseI/FosfomycinResist"/>
</dbReference>
<dbReference type="InterPro" id="IPR004360">
    <property type="entry name" value="Glyas_Fos-R_dOase_dom"/>
</dbReference>
<sequence>MLPQSIHHVAYRCKDAKETVDFYEKALGMSYTFAVAEDENPTTGESAPFMHIFFQLPDGSHVAFFELPEENEMGRDPNTPEWVQHLAMDVGSLDDLNTAKSRLEAMGVEVVGPTDHKICHSIYFFDPNGHRLELAYRTLSDELAKKLHDISAPMLEEWTKTKRAPRHLMAKLAE</sequence>
<dbReference type="InterPro" id="IPR029068">
    <property type="entry name" value="Glyas_Bleomycin-R_OHBP_Dase"/>
</dbReference>
<keyword evidence="11" id="KW-1185">Reference proteome</keyword>
<evidence type="ECO:0000256" key="2">
    <source>
        <dbReference type="ARBA" id="ARBA00008784"/>
    </source>
</evidence>
<evidence type="ECO:0000256" key="7">
    <source>
        <dbReference type="ARBA" id="ARBA00023004"/>
    </source>
</evidence>
<gene>
    <name evidence="10" type="ORF">DDE20_13305</name>
</gene>
<dbReference type="EMBL" id="QDKM01000006">
    <property type="protein sequence ID" value="PVH28095.1"/>
    <property type="molecule type" value="Genomic_DNA"/>
</dbReference>
<dbReference type="AlphaFoldDB" id="A0A2T8HRQ5"/>
<dbReference type="SUPFAM" id="SSF54593">
    <property type="entry name" value="Glyoxalase/Bleomycin resistance protein/Dihydroxybiphenyl dioxygenase"/>
    <property type="match status" value="1"/>
</dbReference>
<accession>A0A2T8HRQ5</accession>
<name>A0A2T8HRQ5_9RHOB</name>
<evidence type="ECO:0000256" key="5">
    <source>
        <dbReference type="ARBA" id="ARBA00022964"/>
    </source>
</evidence>
<keyword evidence="4 8" id="KW-0058">Aromatic hydrocarbons catabolism</keyword>
<dbReference type="RefSeq" id="WP_116559011.1">
    <property type="nucleotide sequence ID" value="NZ_JBLWXM010000005.1"/>
</dbReference>
<evidence type="ECO:0000259" key="9">
    <source>
        <dbReference type="PROSITE" id="PS51819"/>
    </source>
</evidence>
<keyword evidence="3" id="KW-0479">Metal-binding</keyword>
<evidence type="ECO:0000256" key="8">
    <source>
        <dbReference type="RuleBase" id="RU000683"/>
    </source>
</evidence>
<dbReference type="GO" id="GO:0008198">
    <property type="term" value="F:ferrous iron binding"/>
    <property type="evidence" value="ECO:0007669"/>
    <property type="project" value="InterPro"/>
</dbReference>
<keyword evidence="6 8" id="KW-0560">Oxidoreductase</keyword>
<dbReference type="PANTHER" id="PTHR21366:SF30">
    <property type="entry name" value="BLL2330 PROTEIN"/>
    <property type="match status" value="1"/>
</dbReference>
<dbReference type="PROSITE" id="PS51819">
    <property type="entry name" value="VOC"/>
    <property type="match status" value="1"/>
</dbReference>
<organism evidence="10 11">
    <name type="scientific">Pararhodobacter oceanensis</name>
    <dbReference type="NCBI Taxonomy" id="2172121"/>
    <lineage>
        <taxon>Bacteria</taxon>
        <taxon>Pseudomonadati</taxon>
        <taxon>Pseudomonadota</taxon>
        <taxon>Alphaproteobacteria</taxon>
        <taxon>Rhodobacterales</taxon>
        <taxon>Paracoccaceae</taxon>
        <taxon>Pararhodobacter</taxon>
    </lineage>
</organism>
<evidence type="ECO:0000256" key="1">
    <source>
        <dbReference type="ARBA" id="ARBA00001954"/>
    </source>
</evidence>
<protein>
    <submittedName>
        <fullName evidence="10">Glyoxalase</fullName>
    </submittedName>
</protein>
<dbReference type="Proteomes" id="UP000245911">
    <property type="component" value="Unassembled WGS sequence"/>
</dbReference>
<evidence type="ECO:0000313" key="10">
    <source>
        <dbReference type="EMBL" id="PVH28095.1"/>
    </source>
</evidence>
<dbReference type="InterPro" id="IPR037523">
    <property type="entry name" value="VOC_core"/>
</dbReference>